<dbReference type="InterPro" id="IPR012677">
    <property type="entry name" value="Nucleotide-bd_a/b_plait_sf"/>
</dbReference>
<dbReference type="GO" id="GO:0071004">
    <property type="term" value="C:U2-type prespliceosome"/>
    <property type="evidence" value="ECO:0007669"/>
    <property type="project" value="TreeGrafter"/>
</dbReference>
<evidence type="ECO:0000259" key="10">
    <source>
        <dbReference type="PROSITE" id="PS50102"/>
    </source>
</evidence>
<evidence type="ECO:0000256" key="4">
    <source>
        <dbReference type="ARBA" id="ARBA00022884"/>
    </source>
</evidence>
<evidence type="ECO:0000313" key="12">
    <source>
        <dbReference type="EMBL" id="GMN69052.1"/>
    </source>
</evidence>
<reference evidence="12" key="1">
    <citation type="submission" date="2023-07" db="EMBL/GenBank/DDBJ databases">
        <title>draft genome sequence of fig (Ficus carica).</title>
        <authorList>
            <person name="Takahashi T."/>
            <person name="Nishimura K."/>
        </authorList>
    </citation>
    <scope>NUCLEOTIDE SEQUENCE</scope>
</reference>
<evidence type="ECO:0000256" key="5">
    <source>
        <dbReference type="ARBA" id="ARBA00023187"/>
    </source>
</evidence>
<feature type="region of interest" description="Disordered" evidence="9">
    <location>
        <begin position="394"/>
        <end position="421"/>
    </location>
</feature>
<name>A0AA88JDF0_FICCA</name>
<dbReference type="Pfam" id="PF00076">
    <property type="entry name" value="RRM_1"/>
    <property type="match status" value="1"/>
</dbReference>
<keyword evidence="5" id="KW-0508">mRNA splicing</keyword>
<accession>A0AA88JDF0</accession>
<dbReference type="PROSITE" id="PS50177">
    <property type="entry name" value="NTF2_DOMAIN"/>
    <property type="match status" value="1"/>
</dbReference>
<dbReference type="Proteomes" id="UP001187192">
    <property type="component" value="Unassembled WGS sequence"/>
</dbReference>
<keyword evidence="2" id="KW-0507">mRNA processing</keyword>
<evidence type="ECO:0000256" key="6">
    <source>
        <dbReference type="ARBA" id="ARBA00023242"/>
    </source>
</evidence>
<dbReference type="SUPFAM" id="SSF54427">
    <property type="entry name" value="NTF2-like"/>
    <property type="match status" value="1"/>
</dbReference>
<dbReference type="InterPro" id="IPR018222">
    <property type="entry name" value="Nuclear_transport_factor_2_euk"/>
</dbReference>
<dbReference type="Pfam" id="PF02136">
    <property type="entry name" value="NTF2"/>
    <property type="match status" value="1"/>
</dbReference>
<dbReference type="Gene3D" id="3.30.70.330">
    <property type="match status" value="1"/>
</dbReference>
<evidence type="ECO:0000256" key="2">
    <source>
        <dbReference type="ARBA" id="ARBA00022664"/>
    </source>
</evidence>
<dbReference type="CDD" id="cd00590">
    <property type="entry name" value="RRM_SF"/>
    <property type="match status" value="1"/>
</dbReference>
<dbReference type="GO" id="GO:0005737">
    <property type="term" value="C:cytoplasm"/>
    <property type="evidence" value="ECO:0007669"/>
    <property type="project" value="UniProtKB-ARBA"/>
</dbReference>
<dbReference type="InterPro" id="IPR011990">
    <property type="entry name" value="TPR-like_helical_dom_sf"/>
</dbReference>
<dbReference type="PROSITE" id="PS50102">
    <property type="entry name" value="RRM"/>
    <property type="match status" value="1"/>
</dbReference>
<evidence type="ECO:0000313" key="14">
    <source>
        <dbReference type="Proteomes" id="UP001187192"/>
    </source>
</evidence>
<dbReference type="InterPro" id="IPR035979">
    <property type="entry name" value="RBD_domain_sf"/>
</dbReference>
<dbReference type="Pfam" id="PF23241">
    <property type="entry name" value="HAT_PRP39_C"/>
    <property type="match status" value="2"/>
</dbReference>
<dbReference type="GO" id="GO:0000395">
    <property type="term" value="P:mRNA 5'-splice site recognition"/>
    <property type="evidence" value="ECO:0007669"/>
    <property type="project" value="TreeGrafter"/>
</dbReference>
<comment type="caution">
    <text evidence="12">The sequence shown here is derived from an EMBL/GenBank/DDBJ whole genome shotgun (WGS) entry which is preliminary data.</text>
</comment>
<dbReference type="CDD" id="cd00780">
    <property type="entry name" value="NTF2"/>
    <property type="match status" value="1"/>
</dbReference>
<evidence type="ECO:0000256" key="7">
    <source>
        <dbReference type="ARBA" id="ARBA00038019"/>
    </source>
</evidence>
<dbReference type="Gene3D" id="1.25.40.10">
    <property type="entry name" value="Tetratricopeptide repeat domain"/>
    <property type="match status" value="3"/>
</dbReference>
<evidence type="ECO:0000256" key="3">
    <source>
        <dbReference type="ARBA" id="ARBA00022737"/>
    </source>
</evidence>
<evidence type="ECO:0000313" key="13">
    <source>
        <dbReference type="EMBL" id="GMN69061.1"/>
    </source>
</evidence>
<dbReference type="InterPro" id="IPR000504">
    <property type="entry name" value="RRM_dom"/>
</dbReference>
<dbReference type="SMART" id="SM00360">
    <property type="entry name" value="RRM"/>
    <property type="match status" value="1"/>
</dbReference>
<evidence type="ECO:0000256" key="8">
    <source>
        <dbReference type="PROSITE-ProRule" id="PRU00176"/>
    </source>
</evidence>
<evidence type="ECO:0000256" key="1">
    <source>
        <dbReference type="ARBA" id="ARBA00004123"/>
    </source>
</evidence>
<feature type="domain" description="NTF2" evidence="11">
    <location>
        <begin position="925"/>
        <end position="1039"/>
    </location>
</feature>
<dbReference type="InterPro" id="IPR032710">
    <property type="entry name" value="NTF2-like_dom_sf"/>
</dbReference>
<evidence type="ECO:0000256" key="9">
    <source>
        <dbReference type="SAM" id="MobiDB-lite"/>
    </source>
</evidence>
<feature type="domain" description="RRM" evidence="10">
    <location>
        <begin position="1240"/>
        <end position="1317"/>
    </location>
</feature>
<dbReference type="PANTHER" id="PTHR17204:SF5">
    <property type="entry name" value="PRE-MRNA-PROCESSING FACTOR 39"/>
    <property type="match status" value="1"/>
</dbReference>
<protein>
    <submittedName>
        <fullName evidence="12">Uncharacterized protein</fullName>
    </submittedName>
</protein>
<dbReference type="SUPFAM" id="SSF48452">
    <property type="entry name" value="TPR-like"/>
    <property type="match status" value="2"/>
</dbReference>
<sequence length="1384" mass="152574">MGDSETAVAQTTSVVGGYASAGYATAGYADESSNAISEAGALPSTEATDNSLAQESHAGTGNEAVELSQAAGYDSSANGSAVVASVENGIASENAGGAVDEQQYADGAAMSTEEERLWNIVKANSLDFNAWTALIEETEKVAENNILKIRKVYDAFLAEFPLCYGYWKKYADHEAQLGSIDKVVEVYERAVQGVTYSVDIWLHYCIFAISTYGGDPETVRSCKELVFSFGLFFSNKSFGFFLTYLSIPATVVPHFHQCIMAVFTVDSELHLNANCCWEDLVQLRALMASISAPFLGHSMVFFQEGNAAFGSVVLFFERGLAYVGTDYLSFPLWDKYIEYEYMQQEWSRLAVIYTRILENPNQQLDRYFNSFKELAGNRPLSELRTAEEAAALTGASSEAAGEVTGEEVNAEAADQSPKPVSAGLTEAEELEKYIAIREEIYKKAKEFDSKIIGFETAIRRPYFHVRPLNVAELENWHNYLDFIEREGDLNKVSYVPNKLSVTQGGSLLSYLRGLSVPVVKLYERCLIACANYPEYWVRYVLSMEASENMDLANNALARATQVFVKRQPEIHLFAARVKEQSGDIPGARAAYQLVHSEISPGLLEAIIKHANMEHRLGNQEDAFSLYEQAIAIEKGKEHSQTLPMLFAQYSRFAYLVSGNAEKAREILVEALEHVQHSKPLLEALIHFESTQSRPKQIDYLHSLVQKFIEPSSEIPNTASVAEREELSSIFLEFLNLFGDAQSIKKAEDRHVKLFLPHRSTSELKKRHAEDFLASDKTKLAKSYSGVPSPAQSLMGTYPIAQNPWAAGYGAQPQAWPPASQAQGQQWAPGYTQQAAYGAYSGYGSGYTTPQAPASAPQSAAYAAYPPTYPTQTYPPQSYAQPTAVAAAVPAQQPASATQAYYNMRLRKKKAAMASAYPGPVSAVQVGSYFVGRYYQVLQQQPDLVHQFYSEASSVIHVDGEKTDSASAILEIHTLITSLNFTAIEIKTINSLDSWNGGVLVVVTGSVKTKEFSARRNFIQTFLLAPQEKGFFVLNDIFHYIDDVPIYQHPAPILPESNFDSQLNTSSPHPEPLVSDYVLEEEAREYVNSVHIEDDPVDKFSVPEPQQQHQEVETEIVVEETPAEEISAPVQAVVNAVQENPSMTAEEPAEEPPKKTWASILRVSKGQPASSVAPQPSFVSTTQTSFVSTQASFVSTQTSSEWNYTPQYTEQLQNSTYASVPDSGTEAVEESFAFEDEGEPKSVYVRNLPPDVTEDEIEQEFKNFGRIRPDGVFIRSRKDIGVCYAFVEYEDLIGVHNALKASPIQLAGRQVYIEERRPNSSGVVARGGGGTRFCYFTTVLGVNLFCFLDQEGEGAEAVTKLSPQGDDLAVEVWAGAVTRTAITTG</sequence>
<dbReference type="Pfam" id="PF23240">
    <property type="entry name" value="HAT_PRP39_N"/>
    <property type="match status" value="2"/>
</dbReference>
<dbReference type="EMBL" id="BTGU01000757">
    <property type="protein sequence ID" value="GMN69052.1"/>
    <property type="molecule type" value="Genomic_DNA"/>
</dbReference>
<comment type="subcellular location">
    <subcellularLocation>
        <location evidence="1">Nucleus</location>
    </subcellularLocation>
</comment>
<organism evidence="12 14">
    <name type="scientific">Ficus carica</name>
    <name type="common">Common fig</name>
    <dbReference type="NCBI Taxonomy" id="3494"/>
    <lineage>
        <taxon>Eukaryota</taxon>
        <taxon>Viridiplantae</taxon>
        <taxon>Streptophyta</taxon>
        <taxon>Embryophyta</taxon>
        <taxon>Tracheophyta</taxon>
        <taxon>Spermatophyta</taxon>
        <taxon>Magnoliopsida</taxon>
        <taxon>eudicotyledons</taxon>
        <taxon>Gunneridae</taxon>
        <taxon>Pentapetalae</taxon>
        <taxon>rosids</taxon>
        <taxon>fabids</taxon>
        <taxon>Rosales</taxon>
        <taxon>Moraceae</taxon>
        <taxon>Ficeae</taxon>
        <taxon>Ficus</taxon>
    </lineage>
</organism>
<dbReference type="FunFam" id="3.10.450.50:FF:000003">
    <property type="entry name" value="Nuclear transport factor 2 family protein"/>
    <property type="match status" value="1"/>
</dbReference>
<dbReference type="InterPro" id="IPR002075">
    <property type="entry name" value="NTF2_dom"/>
</dbReference>
<keyword evidence="4 8" id="KW-0694">RNA-binding</keyword>
<dbReference type="PANTHER" id="PTHR17204">
    <property type="entry name" value="PRE-MRNA PROCESSING PROTEIN PRP39-RELATED"/>
    <property type="match status" value="1"/>
</dbReference>
<dbReference type="EMBL" id="BTGU01000759">
    <property type="protein sequence ID" value="GMN69061.1"/>
    <property type="molecule type" value="Genomic_DNA"/>
</dbReference>
<dbReference type="GO" id="GO:0005685">
    <property type="term" value="C:U1 snRNP"/>
    <property type="evidence" value="ECO:0007669"/>
    <property type="project" value="TreeGrafter"/>
</dbReference>
<dbReference type="SMART" id="SM00386">
    <property type="entry name" value="HAT"/>
    <property type="match status" value="6"/>
</dbReference>
<keyword evidence="14" id="KW-1185">Reference proteome</keyword>
<gene>
    <name evidence="12" type="ORF">TIFTF001_038101</name>
    <name evidence="13" type="ORF">TIFTF001_038110</name>
</gene>
<keyword evidence="3" id="KW-0677">Repeat</keyword>
<dbReference type="Gene3D" id="3.10.450.50">
    <property type="match status" value="1"/>
</dbReference>
<dbReference type="FunFam" id="1.25.40.10:FF:000159">
    <property type="entry name" value="Tetratricopeptide repeat (TPR)-like superfamily protein"/>
    <property type="match status" value="1"/>
</dbReference>
<keyword evidence="6" id="KW-0539">Nucleus</keyword>
<dbReference type="GO" id="GO:0030627">
    <property type="term" value="F:pre-mRNA 5'-splice site binding"/>
    <property type="evidence" value="ECO:0007669"/>
    <property type="project" value="TreeGrafter"/>
</dbReference>
<dbReference type="SUPFAM" id="SSF54928">
    <property type="entry name" value="RNA-binding domain, RBD"/>
    <property type="match status" value="1"/>
</dbReference>
<evidence type="ECO:0000259" key="11">
    <source>
        <dbReference type="PROSITE" id="PS50177"/>
    </source>
</evidence>
<dbReference type="InterPro" id="IPR059164">
    <property type="entry name" value="HAT_PRP39_C"/>
</dbReference>
<dbReference type="GO" id="GO:0000243">
    <property type="term" value="C:commitment complex"/>
    <property type="evidence" value="ECO:0007669"/>
    <property type="project" value="TreeGrafter"/>
</dbReference>
<proteinExistence type="inferred from homology"/>
<dbReference type="InterPro" id="IPR003107">
    <property type="entry name" value="HAT"/>
</dbReference>
<comment type="similarity">
    <text evidence="7">Belongs to the PRP39 family.</text>
</comment>